<dbReference type="GO" id="GO:0004930">
    <property type="term" value="F:G protein-coupled receptor activity"/>
    <property type="evidence" value="ECO:0007669"/>
    <property type="project" value="UniProtKB-KW"/>
</dbReference>
<feature type="region of interest" description="Disordered" evidence="8">
    <location>
        <begin position="287"/>
        <end position="320"/>
    </location>
</feature>
<dbReference type="InterPro" id="IPR000276">
    <property type="entry name" value="GPCR_Rhodpsn"/>
</dbReference>
<dbReference type="PRINTS" id="PR00237">
    <property type="entry name" value="GPCRRHODOPSN"/>
</dbReference>
<feature type="transmembrane region" description="Helical" evidence="9">
    <location>
        <begin position="152"/>
        <end position="174"/>
    </location>
</feature>
<dbReference type="PROSITE" id="PS50262">
    <property type="entry name" value="G_PROTEIN_RECEP_F1_2"/>
    <property type="match status" value="1"/>
</dbReference>
<dbReference type="GO" id="GO:0005886">
    <property type="term" value="C:plasma membrane"/>
    <property type="evidence" value="ECO:0007669"/>
    <property type="project" value="TreeGrafter"/>
</dbReference>
<dbReference type="PANTHER" id="PTHR45695">
    <property type="entry name" value="LEUCOKININ RECEPTOR-RELATED"/>
    <property type="match status" value="1"/>
</dbReference>
<dbReference type="Pfam" id="PF00001">
    <property type="entry name" value="7tm_1"/>
    <property type="match status" value="2"/>
</dbReference>
<evidence type="ECO:0000256" key="4">
    <source>
        <dbReference type="ARBA" id="ARBA00023040"/>
    </source>
</evidence>
<dbReference type="OrthoDB" id="5989930at2759"/>
<evidence type="ECO:0000256" key="6">
    <source>
        <dbReference type="ARBA" id="ARBA00023170"/>
    </source>
</evidence>
<comment type="caution">
    <text evidence="11">The sequence shown here is derived from an EMBL/GenBank/DDBJ whole genome shotgun (WGS) entry which is preliminary data.</text>
</comment>
<evidence type="ECO:0000256" key="2">
    <source>
        <dbReference type="ARBA" id="ARBA00022692"/>
    </source>
</evidence>
<evidence type="ECO:0000259" key="10">
    <source>
        <dbReference type="PROSITE" id="PS50262"/>
    </source>
</evidence>
<keyword evidence="12" id="KW-1185">Reference proteome</keyword>
<protein>
    <submittedName>
        <fullName evidence="11">Substance-K receptor</fullName>
    </submittedName>
</protein>
<evidence type="ECO:0000256" key="5">
    <source>
        <dbReference type="ARBA" id="ARBA00023136"/>
    </source>
</evidence>
<evidence type="ECO:0000313" key="12">
    <source>
        <dbReference type="Proteomes" id="UP000225706"/>
    </source>
</evidence>
<dbReference type="STRING" id="50429.A0A2B4SM86"/>
<accession>A0A2B4SM86</accession>
<feature type="domain" description="G-protein coupled receptors family 1 profile" evidence="10">
    <location>
        <begin position="23"/>
        <end position="261"/>
    </location>
</feature>
<dbReference type="CDD" id="cd00637">
    <property type="entry name" value="7tm_classA_rhodopsin-like"/>
    <property type="match status" value="1"/>
</dbReference>
<feature type="transmembrane region" description="Helical" evidence="9">
    <location>
        <begin position="242"/>
        <end position="264"/>
    </location>
</feature>
<dbReference type="PANTHER" id="PTHR45695:SF9">
    <property type="entry name" value="LEUCOKININ RECEPTOR"/>
    <property type="match status" value="1"/>
</dbReference>
<dbReference type="Proteomes" id="UP000225706">
    <property type="component" value="Unassembled WGS sequence"/>
</dbReference>
<keyword evidence="2 9" id="KW-0812">Transmembrane</keyword>
<keyword evidence="7" id="KW-0807">Transducer</keyword>
<dbReference type="InterPro" id="IPR017452">
    <property type="entry name" value="GPCR_Rhodpsn_7TM"/>
</dbReference>
<dbReference type="AlphaFoldDB" id="A0A2B4SM86"/>
<sequence>MSDSADISTTVVLAFLIVVGIIGNSLVCVVMMKYRDMRVPINYLLVNLAAADIMFATFITPQYVLSHAFSHPSGMTGTLLCKLLTGGNFAWVGAASSVFTLVNIAIERYGVFLIPGSWVFSLIVNFPVFLVVDIDDKIGACVRIWPKKWMPQAYNVAWFVVMAIIPLTVMVVLYSRVVYRLWFKYTPDDSEHGNRHKGLQKVRKRATLSVLVVSIIFAICWITDSIVYIVSHFSAESFGPAVYSVSNTMIMFNSAVNPFVYGLVNRRFRDKIKIMFGGASCVKAESSEETETEGMEMSGSVVNNSKVEERQRNSFKSSAC</sequence>
<name>A0A2B4SM86_STYPI</name>
<dbReference type="Gene3D" id="1.20.1070.10">
    <property type="entry name" value="Rhodopsin 7-helix transmembrane proteins"/>
    <property type="match status" value="1"/>
</dbReference>
<proteinExistence type="predicted"/>
<evidence type="ECO:0000256" key="9">
    <source>
        <dbReference type="SAM" id="Phobius"/>
    </source>
</evidence>
<feature type="transmembrane region" description="Helical" evidence="9">
    <location>
        <begin position="83"/>
        <end position="102"/>
    </location>
</feature>
<keyword evidence="4" id="KW-0297">G-protein coupled receptor</keyword>
<evidence type="ECO:0000256" key="1">
    <source>
        <dbReference type="ARBA" id="ARBA00004141"/>
    </source>
</evidence>
<dbReference type="SUPFAM" id="SSF81321">
    <property type="entry name" value="Family A G protein-coupled receptor-like"/>
    <property type="match status" value="1"/>
</dbReference>
<organism evidence="11 12">
    <name type="scientific">Stylophora pistillata</name>
    <name type="common">Smooth cauliflower coral</name>
    <dbReference type="NCBI Taxonomy" id="50429"/>
    <lineage>
        <taxon>Eukaryota</taxon>
        <taxon>Metazoa</taxon>
        <taxon>Cnidaria</taxon>
        <taxon>Anthozoa</taxon>
        <taxon>Hexacorallia</taxon>
        <taxon>Scleractinia</taxon>
        <taxon>Astrocoeniina</taxon>
        <taxon>Pocilloporidae</taxon>
        <taxon>Stylophora</taxon>
    </lineage>
</organism>
<evidence type="ECO:0000313" key="11">
    <source>
        <dbReference type="EMBL" id="PFX29525.1"/>
    </source>
</evidence>
<reference evidence="12" key="1">
    <citation type="journal article" date="2017" name="bioRxiv">
        <title>Comparative analysis of the genomes of Stylophora pistillata and Acropora digitifera provides evidence for extensive differences between species of corals.</title>
        <authorList>
            <person name="Voolstra C.R."/>
            <person name="Li Y."/>
            <person name="Liew Y.J."/>
            <person name="Baumgarten S."/>
            <person name="Zoccola D."/>
            <person name="Flot J.-F."/>
            <person name="Tambutte S."/>
            <person name="Allemand D."/>
            <person name="Aranda M."/>
        </authorList>
    </citation>
    <scope>NUCLEOTIDE SEQUENCE [LARGE SCALE GENOMIC DNA]</scope>
</reference>
<dbReference type="EMBL" id="LSMT01000064">
    <property type="protein sequence ID" value="PFX29525.1"/>
    <property type="molecule type" value="Genomic_DNA"/>
</dbReference>
<evidence type="ECO:0000256" key="8">
    <source>
        <dbReference type="SAM" id="MobiDB-lite"/>
    </source>
</evidence>
<evidence type="ECO:0000256" key="7">
    <source>
        <dbReference type="ARBA" id="ARBA00023224"/>
    </source>
</evidence>
<feature type="transmembrane region" description="Helical" evidence="9">
    <location>
        <begin position="206"/>
        <end position="230"/>
    </location>
</feature>
<keyword evidence="3 9" id="KW-1133">Transmembrane helix</keyword>
<feature type="transmembrane region" description="Helical" evidence="9">
    <location>
        <begin position="109"/>
        <end position="132"/>
    </location>
</feature>
<evidence type="ECO:0000256" key="3">
    <source>
        <dbReference type="ARBA" id="ARBA00022989"/>
    </source>
</evidence>
<keyword evidence="5 9" id="KW-0472">Membrane</keyword>
<feature type="transmembrane region" description="Helical" evidence="9">
    <location>
        <begin position="44"/>
        <end position="63"/>
    </location>
</feature>
<dbReference type="SMART" id="SM01381">
    <property type="entry name" value="7TM_GPCR_Srsx"/>
    <property type="match status" value="1"/>
</dbReference>
<feature type="transmembrane region" description="Helical" evidence="9">
    <location>
        <begin position="12"/>
        <end position="32"/>
    </location>
</feature>
<comment type="subcellular location">
    <subcellularLocation>
        <location evidence="1">Membrane</location>
        <topology evidence="1">Multi-pass membrane protein</topology>
    </subcellularLocation>
</comment>
<gene>
    <name evidence="11" type="primary">TACR2</name>
    <name evidence="11" type="ORF">AWC38_SpisGene5744</name>
</gene>
<keyword evidence="6 11" id="KW-0675">Receptor</keyword>